<dbReference type="Pfam" id="PF24293">
    <property type="entry name" value="TPR_Edg1"/>
    <property type="match status" value="1"/>
</dbReference>
<evidence type="ECO:0000313" key="4">
    <source>
        <dbReference type="Proteomes" id="UP000274131"/>
    </source>
</evidence>
<evidence type="ECO:0000256" key="1">
    <source>
        <dbReference type="SAM" id="MobiDB-lite"/>
    </source>
</evidence>
<dbReference type="InterPro" id="IPR016024">
    <property type="entry name" value="ARM-type_fold"/>
</dbReference>
<protein>
    <submittedName>
        <fullName evidence="5">Tubulin-specific chaperone D</fullName>
    </submittedName>
</protein>
<proteinExistence type="predicted"/>
<dbReference type="EMBL" id="UXUI01010269">
    <property type="protein sequence ID" value="VDD94989.1"/>
    <property type="molecule type" value="Genomic_DNA"/>
</dbReference>
<gene>
    <name evidence="3" type="ORF">EVEC_LOCUS9740</name>
</gene>
<reference evidence="3 4" key="2">
    <citation type="submission" date="2018-10" db="EMBL/GenBank/DDBJ databases">
        <authorList>
            <consortium name="Pathogen Informatics"/>
        </authorList>
    </citation>
    <scope>NUCLEOTIDE SEQUENCE [LARGE SCALE GENOMIC DNA]</scope>
</reference>
<feature type="region of interest" description="Disordered" evidence="1">
    <location>
        <begin position="1"/>
        <end position="20"/>
    </location>
</feature>
<dbReference type="InterPro" id="IPR056581">
    <property type="entry name" value="TPR_Edg1"/>
</dbReference>
<evidence type="ECO:0000313" key="5">
    <source>
        <dbReference type="WBParaSite" id="EVEC_0001039501-mRNA-1"/>
    </source>
</evidence>
<dbReference type="WBParaSite" id="EVEC_0001039501-mRNA-1">
    <property type="protein sequence ID" value="EVEC_0001039501-mRNA-1"/>
    <property type="gene ID" value="EVEC_0001039501"/>
</dbReference>
<organism evidence="5">
    <name type="scientific">Enterobius vermicularis</name>
    <name type="common">Human pinworm</name>
    <dbReference type="NCBI Taxonomy" id="51028"/>
    <lineage>
        <taxon>Eukaryota</taxon>
        <taxon>Metazoa</taxon>
        <taxon>Ecdysozoa</taxon>
        <taxon>Nematoda</taxon>
        <taxon>Chromadorea</taxon>
        <taxon>Rhabditida</taxon>
        <taxon>Spirurina</taxon>
        <taxon>Oxyuridomorpha</taxon>
        <taxon>Oxyuroidea</taxon>
        <taxon>Oxyuridae</taxon>
        <taxon>Enterobius</taxon>
    </lineage>
</organism>
<evidence type="ECO:0000313" key="3">
    <source>
        <dbReference type="EMBL" id="VDD94989.1"/>
    </source>
</evidence>
<dbReference type="SUPFAM" id="SSF48371">
    <property type="entry name" value="ARM repeat"/>
    <property type="match status" value="1"/>
</dbReference>
<accession>A0A0N4VHU4</accession>
<keyword evidence="4" id="KW-1185">Reference proteome</keyword>
<dbReference type="Proteomes" id="UP000274131">
    <property type="component" value="Unassembled WGS sequence"/>
</dbReference>
<sequence>MTENNSEESESKSLDLSSDVGTAEDFEERCFKLLNEMTDEEDDLHELNDLCRIAACFHRFSRGLLLRYPTSNDFSDINPNYLQNYGSVPNYKSAYKSYDSDLTTALNRLGNSSQFKDNEEALSHLCSTFGFLFVLAPKPTTWSVVNHCLENKQVVPSVLKVLRNLTSVVHLSLNPEGSDNVDAEKPRIPMILCALSRVLRVKKFKFSREILLDGVKSDNDWDLFVYLAVSFTREKRNVIREKIPDEGGVVRVQETVGEVILENALLSGTAVLKGIVLPEIFARRNVIPMLEIMYKIVSYFQSAKSSVLHLIADYEKDSSNYNTVSAPFLARLLIDIYGENYSGDETVKKLCLKALAGLGQRLSSEKMTFDTKVGKELLSYLNRFDWAFKYAVVTWLSSSLMDPKRQIPTGLYKALPEEERKNYEQIVVDFDYVLTDCFFRSIYELVSVAPPLAIELIQKGFSVKPSGDELFVKISCEFMIAASDQGCESVERFSALYDTLKCLIRSLDFPVVPFIPLPITESAMYGLRLIEPLVVLGNVVIIAANFGSNSIVWTAKEKRLIGGGSNKVGENLLQHFCRLCKDHLDKEFQDLRRSRLKYVPVIKDPLKVFGDVKIDRVSRVFTQVSELFVLTSMIAKQLKELPNCLKILLIKLSQYQKEIMQLLAAPSFDSLGGDQHTSSEIADVTKKEVKTREQTATERRAEALEQLDLSLFKPVYSKGKEDLVTTKNYFTKLAHQIQDPAVQETVLKNVSSFRGAKMLFGQAVSDIVRQQVGQERGISSPEVSECEGEHSCIHVNDGAVTYVFNRSGGQP</sequence>
<feature type="domain" description="Edg1 TPR repeats region" evidence="2">
    <location>
        <begin position="82"/>
        <end position="402"/>
    </location>
</feature>
<name>A0A0N4VHU4_ENTVE</name>
<reference evidence="5" key="1">
    <citation type="submission" date="2017-02" db="UniProtKB">
        <authorList>
            <consortium name="WormBaseParasite"/>
        </authorList>
    </citation>
    <scope>IDENTIFICATION</scope>
</reference>
<dbReference type="AlphaFoldDB" id="A0A0N4VHU4"/>
<evidence type="ECO:0000259" key="2">
    <source>
        <dbReference type="Pfam" id="PF24293"/>
    </source>
</evidence>
<dbReference type="OrthoDB" id="5813107at2759"/>